<accession>A0A6G7PYV1</accession>
<protein>
    <submittedName>
        <fullName evidence="2">Type II toxin-antitoxin system VapC family toxin</fullName>
    </submittedName>
</protein>
<proteinExistence type="predicted"/>
<organism evidence="2 3">
    <name type="scientific">Thermosulfuriphilus ammonigenes</name>
    <dbReference type="NCBI Taxonomy" id="1936021"/>
    <lineage>
        <taxon>Bacteria</taxon>
        <taxon>Pseudomonadati</taxon>
        <taxon>Thermodesulfobacteriota</taxon>
        <taxon>Thermodesulfobacteria</taxon>
        <taxon>Thermodesulfobacteriales</taxon>
        <taxon>Thermodesulfobacteriaceae</taxon>
        <taxon>Thermosulfuriphilus</taxon>
    </lineage>
</organism>
<reference evidence="2 3" key="1">
    <citation type="submission" date="2020-02" db="EMBL/GenBank/DDBJ databases">
        <title>Genome analysis of Thermosulfuriphilus ammonigenes ST65T, an anaerobic thermophilic chemolithoautotrophic bacterium isolated from a deep-sea hydrothermal vent.</title>
        <authorList>
            <person name="Slobodkina G."/>
            <person name="Allioux M."/>
            <person name="Merkel A."/>
            <person name="Alain K."/>
            <person name="Jebbar M."/>
            <person name="Slobodkin A."/>
        </authorList>
    </citation>
    <scope>NUCLEOTIDE SEQUENCE [LARGE SCALE GENOMIC DNA]</scope>
    <source>
        <strain evidence="2 3">ST65</strain>
    </source>
</reference>
<dbReference type="KEGG" id="tav:G4V39_10755"/>
<dbReference type="InterPro" id="IPR002716">
    <property type="entry name" value="PIN_dom"/>
</dbReference>
<dbReference type="SUPFAM" id="SSF88723">
    <property type="entry name" value="PIN domain-like"/>
    <property type="match status" value="1"/>
</dbReference>
<feature type="domain" description="PIN" evidence="1">
    <location>
        <begin position="6"/>
        <end position="129"/>
    </location>
</feature>
<dbReference type="AlphaFoldDB" id="A0A6G7PYV1"/>
<gene>
    <name evidence="2" type="ORF">G4V39_10755</name>
</gene>
<keyword evidence="3" id="KW-1185">Reference proteome</keyword>
<dbReference type="Proteomes" id="UP000502179">
    <property type="component" value="Chromosome"/>
</dbReference>
<dbReference type="RefSeq" id="WP_166032941.1">
    <property type="nucleotide sequence ID" value="NZ_CP048877.1"/>
</dbReference>
<dbReference type="Gene3D" id="3.40.50.1010">
    <property type="entry name" value="5'-nuclease"/>
    <property type="match status" value="1"/>
</dbReference>
<dbReference type="Pfam" id="PF01850">
    <property type="entry name" value="PIN"/>
    <property type="match status" value="1"/>
</dbReference>
<dbReference type="EMBL" id="CP048877">
    <property type="protein sequence ID" value="QIJ72726.1"/>
    <property type="molecule type" value="Genomic_DNA"/>
</dbReference>
<evidence type="ECO:0000259" key="1">
    <source>
        <dbReference type="Pfam" id="PF01850"/>
    </source>
</evidence>
<evidence type="ECO:0000313" key="3">
    <source>
        <dbReference type="Proteomes" id="UP000502179"/>
    </source>
</evidence>
<sequence>MNTVTFPDTNVLLRYLLADVEEQYQAIRPFFETLKQGQEKAVILPEVFLETFYVLTLTYSIPAKEAAEALKDLLLYKGVVNKDKKLLLEAFNLFLGSKGLSLLDCFLCVKAQKQKGKILTFDEKLQRKCGP</sequence>
<name>A0A6G7PYV1_9BACT</name>
<dbReference type="InterPro" id="IPR029060">
    <property type="entry name" value="PIN-like_dom_sf"/>
</dbReference>
<evidence type="ECO:0000313" key="2">
    <source>
        <dbReference type="EMBL" id="QIJ72726.1"/>
    </source>
</evidence>